<feature type="domain" description="RagB/SusD" evidence="7">
    <location>
        <begin position="318"/>
        <end position="631"/>
    </location>
</feature>
<name>A0AAP2D7T6_9BACT</name>
<evidence type="ECO:0000256" key="2">
    <source>
        <dbReference type="ARBA" id="ARBA00006275"/>
    </source>
</evidence>
<dbReference type="Pfam" id="PF07980">
    <property type="entry name" value="SusD_RagB"/>
    <property type="match status" value="1"/>
</dbReference>
<dbReference type="InterPro" id="IPR012944">
    <property type="entry name" value="SusD_RagB_dom"/>
</dbReference>
<keyword evidence="3 6" id="KW-0732">Signal</keyword>
<dbReference type="InterPro" id="IPR011990">
    <property type="entry name" value="TPR-like_helical_dom_sf"/>
</dbReference>
<dbReference type="Proteomes" id="UP001319180">
    <property type="component" value="Unassembled WGS sequence"/>
</dbReference>
<organism evidence="9 10">
    <name type="scientific">Dawidia soli</name>
    <dbReference type="NCBI Taxonomy" id="2782352"/>
    <lineage>
        <taxon>Bacteria</taxon>
        <taxon>Pseudomonadati</taxon>
        <taxon>Bacteroidota</taxon>
        <taxon>Cytophagia</taxon>
        <taxon>Cytophagales</taxon>
        <taxon>Chryseotaleaceae</taxon>
        <taxon>Dawidia</taxon>
    </lineage>
</organism>
<comment type="caution">
    <text evidence="9">The sequence shown here is derived from an EMBL/GenBank/DDBJ whole genome shotgun (WGS) entry which is preliminary data.</text>
</comment>
<accession>A0AAP2D7T6</accession>
<protein>
    <submittedName>
        <fullName evidence="9">RagB/SusD family nutrient uptake outer membrane protein</fullName>
    </submittedName>
</protein>
<evidence type="ECO:0000256" key="4">
    <source>
        <dbReference type="ARBA" id="ARBA00023136"/>
    </source>
</evidence>
<comment type="similarity">
    <text evidence="2">Belongs to the SusD family.</text>
</comment>
<feature type="signal peptide" evidence="6">
    <location>
        <begin position="1"/>
        <end position="19"/>
    </location>
</feature>
<dbReference type="RefSeq" id="WP_254090250.1">
    <property type="nucleotide sequence ID" value="NZ_JAHESC010000013.1"/>
</dbReference>
<dbReference type="PROSITE" id="PS51257">
    <property type="entry name" value="PROKAR_LIPOPROTEIN"/>
    <property type="match status" value="1"/>
</dbReference>
<proteinExistence type="inferred from homology"/>
<evidence type="ECO:0000256" key="1">
    <source>
        <dbReference type="ARBA" id="ARBA00004442"/>
    </source>
</evidence>
<dbReference type="GO" id="GO:0009279">
    <property type="term" value="C:cell outer membrane"/>
    <property type="evidence" value="ECO:0007669"/>
    <property type="project" value="UniProtKB-SubCell"/>
</dbReference>
<evidence type="ECO:0000313" key="10">
    <source>
        <dbReference type="Proteomes" id="UP001319180"/>
    </source>
</evidence>
<dbReference type="EMBL" id="JAHESC010000013">
    <property type="protein sequence ID" value="MBT1687013.1"/>
    <property type="molecule type" value="Genomic_DNA"/>
</dbReference>
<dbReference type="InterPro" id="IPR033985">
    <property type="entry name" value="SusD-like_N"/>
</dbReference>
<keyword evidence="4" id="KW-0472">Membrane</keyword>
<feature type="domain" description="SusD-like N-terminal" evidence="8">
    <location>
        <begin position="21"/>
        <end position="208"/>
    </location>
</feature>
<evidence type="ECO:0000313" key="9">
    <source>
        <dbReference type="EMBL" id="MBT1687013.1"/>
    </source>
</evidence>
<dbReference type="Pfam" id="PF14322">
    <property type="entry name" value="SusD-like_3"/>
    <property type="match status" value="1"/>
</dbReference>
<sequence length="631" mass="72754">MRILKTLIIASLVAVSASCGDFLDIVPDNIATIDNAFAMRATAEKYLFTCYSYMPQHASLSANPGFISADEFWFRQNFTDFATPGRQIALGNQNVVDPFLNYWQGEREGRDTYEGIRQCNIFIEGVAKVPDLTEDERNRWIAEAKFMKAYYHFWLFRMYGPIPLIRENLPVSVPTEDVKATRSTVDECVDYIVSLLDEAAPYLPDRIIDETSELGRITRPIALSIKAYVLVTAASPLYNGNDDYNQFTNKDGTRLFPDADATKWTAAADACFQAIQRCEAMGNRLYYYSQSVQQYAVSDTIRTQMNIRNAVTAKWNAEVIWANTTSRAETIQRQATPRGLDPSKKSNTDARGNLAVPIKMVEMFYTENGVPITEDKNWSYDARFDLRAATVDDRFYIKQDYTTAQMHFNREPRFYASLGFDGAVWYGHGRYNDKDPWIIQAKKTQVHNYATQDSYSVTGYWPKKLVNIASLINDSGYTLEVYPWPVIRLADLYLLYAEALNEAGRGAEAIPYLDRIRERAGLPGVIEAWTNHSIDPNKPNTLEGLRKIIQQERTIELMFEGQRFWDLRRWKTAITELNKPITGWDIEQETAENYYREKHLYKQVFRTRDYLWPIKENELLTNLNVVQTYGW</sequence>
<reference evidence="9 10" key="1">
    <citation type="submission" date="2021-05" db="EMBL/GenBank/DDBJ databases">
        <title>A Polyphasic approach of four new species of the genus Ohtaekwangia: Ohtaekwangia histidinii sp. nov., Ohtaekwangia cretensis sp. nov., Ohtaekwangia indiensis sp. nov., Ohtaekwangia reichenbachii sp. nov. from diverse environment.</title>
        <authorList>
            <person name="Octaviana S."/>
        </authorList>
    </citation>
    <scope>NUCLEOTIDE SEQUENCE [LARGE SCALE GENOMIC DNA]</scope>
    <source>
        <strain evidence="9 10">PWU37</strain>
    </source>
</reference>
<feature type="chain" id="PRO_5042839742" evidence="6">
    <location>
        <begin position="20"/>
        <end position="631"/>
    </location>
</feature>
<dbReference type="SUPFAM" id="SSF48452">
    <property type="entry name" value="TPR-like"/>
    <property type="match status" value="1"/>
</dbReference>
<dbReference type="Gene3D" id="1.25.40.390">
    <property type="match status" value="1"/>
</dbReference>
<evidence type="ECO:0000256" key="3">
    <source>
        <dbReference type="ARBA" id="ARBA00022729"/>
    </source>
</evidence>
<evidence type="ECO:0000259" key="8">
    <source>
        <dbReference type="Pfam" id="PF14322"/>
    </source>
</evidence>
<evidence type="ECO:0000256" key="6">
    <source>
        <dbReference type="SAM" id="SignalP"/>
    </source>
</evidence>
<keyword evidence="5" id="KW-0998">Cell outer membrane</keyword>
<comment type="subcellular location">
    <subcellularLocation>
        <location evidence="1">Cell outer membrane</location>
    </subcellularLocation>
</comment>
<gene>
    <name evidence="9" type="ORF">KK078_10615</name>
</gene>
<dbReference type="AlphaFoldDB" id="A0AAP2D7T6"/>
<keyword evidence="10" id="KW-1185">Reference proteome</keyword>
<evidence type="ECO:0000259" key="7">
    <source>
        <dbReference type="Pfam" id="PF07980"/>
    </source>
</evidence>
<evidence type="ECO:0000256" key="5">
    <source>
        <dbReference type="ARBA" id="ARBA00023237"/>
    </source>
</evidence>